<name>A0ABD5BDK1_SERMA</name>
<evidence type="ECO:0000313" key="2">
    <source>
        <dbReference type="Proteomes" id="UP001234811"/>
    </source>
</evidence>
<gene>
    <name evidence="1" type="ORF">RF091_03675</name>
</gene>
<accession>A0ABD5BDK1</accession>
<protein>
    <submittedName>
        <fullName evidence="1">Uncharacterized protein</fullName>
    </submittedName>
</protein>
<dbReference type="EMBL" id="JAVIPQ010000077">
    <property type="protein sequence ID" value="MDQ9554625.1"/>
    <property type="molecule type" value="Genomic_DNA"/>
</dbReference>
<sequence length="205" mass="23445">MRNKIWSVVKYALFFIAGFITNFSGGLRSISDIPNSYEEFKKTYLYDESFLSGKWSTNLEYLIDGTDKGLLVGQPDIIMALNNGNSGQVYGEILSERICDAMPLTWVISIESTSPNILNFFVDRKFIVKQLHNGSMETVAELRLINEDREKGVIKLKRVNDSKSAFPEYIVFGKDLPMYENDVKKLINYCAGSSARFLKEYRSNR</sequence>
<comment type="caution">
    <text evidence="1">The sequence shown here is derived from an EMBL/GenBank/DDBJ whole genome shotgun (WGS) entry which is preliminary data.</text>
</comment>
<dbReference type="Proteomes" id="UP001234811">
    <property type="component" value="Unassembled WGS sequence"/>
</dbReference>
<reference evidence="1 2" key="1">
    <citation type="submission" date="2023-07" db="EMBL/GenBank/DDBJ databases">
        <title>Pathogens genome sequencing project 196.</title>
        <authorList>
            <person name="Cao X."/>
        </authorList>
    </citation>
    <scope>NUCLEOTIDE SEQUENCE [LARGE SCALE GENOMIC DNA]</scope>
    <source>
        <strain evidence="1 2">SM41</strain>
    </source>
</reference>
<organism evidence="1 2">
    <name type="scientific">Serratia marcescens</name>
    <dbReference type="NCBI Taxonomy" id="615"/>
    <lineage>
        <taxon>Bacteria</taxon>
        <taxon>Pseudomonadati</taxon>
        <taxon>Pseudomonadota</taxon>
        <taxon>Gammaproteobacteria</taxon>
        <taxon>Enterobacterales</taxon>
        <taxon>Yersiniaceae</taxon>
        <taxon>Serratia</taxon>
    </lineage>
</organism>
<dbReference type="AlphaFoldDB" id="A0ABD5BDK1"/>
<proteinExistence type="predicted"/>
<evidence type="ECO:0000313" key="1">
    <source>
        <dbReference type="EMBL" id="MDQ9554625.1"/>
    </source>
</evidence>
<dbReference type="RefSeq" id="WP_176602515.1">
    <property type="nucleotide sequence ID" value="NZ_CP026050.1"/>
</dbReference>